<evidence type="ECO:0000256" key="13">
    <source>
        <dbReference type="ARBA" id="ARBA00023242"/>
    </source>
</evidence>
<evidence type="ECO:0000256" key="3">
    <source>
        <dbReference type="ARBA" id="ARBA00007913"/>
    </source>
</evidence>
<dbReference type="Pfam" id="PF21138">
    <property type="entry name" value="SMUBP-2_HCS1_1B"/>
    <property type="match status" value="1"/>
</dbReference>
<evidence type="ECO:0000256" key="8">
    <source>
        <dbReference type="ARBA" id="ARBA00022801"/>
    </source>
</evidence>
<evidence type="ECO:0000256" key="9">
    <source>
        <dbReference type="ARBA" id="ARBA00022806"/>
    </source>
</evidence>
<evidence type="ECO:0000256" key="1">
    <source>
        <dbReference type="ARBA" id="ARBA00004123"/>
    </source>
</evidence>
<keyword evidence="4" id="KW-0963">Cytoplasm</keyword>
<dbReference type="GO" id="GO:0016787">
    <property type="term" value="F:hydrolase activity"/>
    <property type="evidence" value="ECO:0007669"/>
    <property type="project" value="UniProtKB-KW"/>
</dbReference>
<name>F4PK53_CACFS</name>
<dbReference type="PANTHER" id="PTHR43788">
    <property type="entry name" value="DNA2/NAM7 HELICASE FAMILY MEMBER"/>
    <property type="match status" value="1"/>
</dbReference>
<keyword evidence="18" id="KW-1185">Reference proteome</keyword>
<dbReference type="SMART" id="SM00393">
    <property type="entry name" value="R3H"/>
    <property type="match status" value="1"/>
</dbReference>
<dbReference type="SUPFAM" id="SSF52540">
    <property type="entry name" value="P-loop containing nucleoside triphosphate hydrolases"/>
    <property type="match status" value="1"/>
</dbReference>
<evidence type="ECO:0000259" key="16">
    <source>
        <dbReference type="PROSITE" id="PS51061"/>
    </source>
</evidence>
<feature type="compositionally biased region" description="Polar residues" evidence="15">
    <location>
        <begin position="210"/>
        <end position="219"/>
    </location>
</feature>
<feature type="region of interest" description="Disordered" evidence="15">
    <location>
        <begin position="708"/>
        <end position="731"/>
    </location>
</feature>
<dbReference type="Proteomes" id="UP000007797">
    <property type="component" value="Unassembled WGS sequence"/>
</dbReference>
<sequence>MTSTSSTTTTTTTTTTTSSSIFSIIPKDSFITKTLSLLDIEKESEVNESVHLQSTLSNRELELKGICIRKLKLNSISTGLGGRCLVKLVSAVQDEYLPPHRFTPGDIVGIRTTKSKPGQSLSSGVVYRVDRFRITISFDEYDEELMADWESFVFAIDKLSNDVTYRKMREALESLRSDRIASGSGGGTTITNQVSSRILDVVFNGAEPHQSATYTSSSENNNNNNNTTLKPITSKLNQTQIKAVEFALGSSDIALIHGPPGTGKTTTVVEFIVQCVRRGQRVLACAPSNLAVDNMLEKLIAVNGINPTRVGHPARIMEGLSKYTLDHKTKNSEEAEVVRGLRKEIADLLKETKSKGTDRDRRRVIGSTIKDLRKDLRSREVVLVEQVIKNSKVVLSTCTGAADYSLRHHDFDIVVIDEAGQALEASCWIAIRKGRRLVLAGDHQQLPPTIHSDDAAKDGLSVTLFERLIRIYGDKISRLLSIQYRMNQSIMNWSSKEFYNSEMHADESVASHLLQGLNPEKIKTTPTTTCPIVLIDTSGCDMEESMEDEIGVDQSKSNIGEARVVATYVKKLLQHGVLESNIGIISPYNGQVKCLKAVIESKQIEIGTVDGFQGREKEVIIISMVRSNPPPHNVGFLKEDRRTNVAITRARRQVVIVADCLTISSYPFLKRMVDYCRETGLVRSALEYSAGDLDDMSNTGQEFVLVSSDEEEWDNEKKSDRNNTSQKLALQAKQKKSIAELKKEKKMAKKKDQNKSKQELEVENEEKKKKEIASLDAMIQQFIKSSNTVYSLPPTLTSYQRMLVHELADKYKLGHESIGEGEQRQITLTKKSKDKKSTSTINIEKVKQKEPEQVKKEEEEEEEEMVVGDDEKDDENEEEEEEKLETKTKTTTKPNQPLAAPKKQSPKKPATTKKPKKATTTQPKKDIGDELLEQFNSLDVAPIDITVCGIKSCKNNVVLLGRICEFCKRKYCNMHALYEIHGCGDRAKVKARQDWFDAYANGVQKETKTHAKLQTKIQENENARKKKPAPGSKKK</sequence>
<dbReference type="OMA" id="QAMYKGE"/>
<feature type="compositionally biased region" description="Acidic residues" evidence="15">
    <location>
        <begin position="858"/>
        <end position="883"/>
    </location>
</feature>
<dbReference type="InterPro" id="IPR004483">
    <property type="entry name" value="SMUBP-2/Hcs1-like"/>
</dbReference>
<dbReference type="FunFam" id="3.40.50.300:FF:000326">
    <property type="entry name" value="P-loop containing nucleoside triphosphate hydrolase"/>
    <property type="match status" value="1"/>
</dbReference>
<dbReference type="STRING" id="1054147.F4PK53"/>
<evidence type="ECO:0000256" key="11">
    <source>
        <dbReference type="ARBA" id="ARBA00022840"/>
    </source>
</evidence>
<dbReference type="InterPro" id="IPR001374">
    <property type="entry name" value="R3H_dom"/>
</dbReference>
<keyword evidence="12" id="KW-0694">RNA-binding</keyword>
<feature type="compositionally biased region" description="Basic residues" evidence="15">
    <location>
        <begin position="904"/>
        <end position="917"/>
    </location>
</feature>
<dbReference type="CDD" id="cd18808">
    <property type="entry name" value="SF1_C_Upf1"/>
    <property type="match status" value="1"/>
</dbReference>
<dbReference type="SMART" id="SM00154">
    <property type="entry name" value="ZnF_AN1"/>
    <property type="match status" value="1"/>
</dbReference>
<dbReference type="Gene3D" id="3.40.50.300">
    <property type="entry name" value="P-loop containing nucleotide triphosphate hydrolases"/>
    <property type="match status" value="2"/>
</dbReference>
<evidence type="ECO:0000256" key="6">
    <source>
        <dbReference type="ARBA" id="ARBA00022741"/>
    </source>
</evidence>
<dbReference type="EMBL" id="GL883007">
    <property type="protein sequence ID" value="EGG23977.1"/>
    <property type="molecule type" value="Genomic_DNA"/>
</dbReference>
<evidence type="ECO:0000256" key="12">
    <source>
        <dbReference type="ARBA" id="ARBA00022884"/>
    </source>
</evidence>
<dbReference type="NCBIfam" id="TIGR00376">
    <property type="entry name" value="IGHMBP2 family helicase"/>
    <property type="match status" value="1"/>
</dbReference>
<dbReference type="PANTHER" id="PTHR43788:SF8">
    <property type="entry name" value="DNA-BINDING PROTEIN SMUBP-2"/>
    <property type="match status" value="1"/>
</dbReference>
<feature type="compositionally biased region" description="Basic and acidic residues" evidence="15">
    <location>
        <begin position="844"/>
        <end position="857"/>
    </location>
</feature>
<dbReference type="InterPro" id="IPR003593">
    <property type="entry name" value="AAA+_ATPase"/>
</dbReference>
<dbReference type="GO" id="GO:0003677">
    <property type="term" value="F:DNA binding"/>
    <property type="evidence" value="ECO:0007669"/>
    <property type="project" value="InterPro"/>
</dbReference>
<organism evidence="17 18">
    <name type="scientific">Cavenderia fasciculata</name>
    <name type="common">Slime mold</name>
    <name type="synonym">Dictyostelium fasciculatum</name>
    <dbReference type="NCBI Taxonomy" id="261658"/>
    <lineage>
        <taxon>Eukaryota</taxon>
        <taxon>Amoebozoa</taxon>
        <taxon>Evosea</taxon>
        <taxon>Eumycetozoa</taxon>
        <taxon>Dictyostelia</taxon>
        <taxon>Acytosteliales</taxon>
        <taxon>Cavenderiaceae</taxon>
        <taxon>Cavenderia</taxon>
    </lineage>
</organism>
<evidence type="ECO:0000256" key="10">
    <source>
        <dbReference type="ARBA" id="ARBA00022833"/>
    </source>
</evidence>
<dbReference type="OrthoDB" id="6513042at2759"/>
<keyword evidence="13" id="KW-0539">Nucleus</keyword>
<dbReference type="Gene3D" id="2.40.30.270">
    <property type="match status" value="1"/>
</dbReference>
<keyword evidence="8" id="KW-0378">Hydrolase</keyword>
<dbReference type="GO" id="GO:0005634">
    <property type="term" value="C:nucleus"/>
    <property type="evidence" value="ECO:0007669"/>
    <property type="project" value="UniProtKB-SubCell"/>
</dbReference>
<evidence type="ECO:0000256" key="7">
    <source>
        <dbReference type="ARBA" id="ARBA00022771"/>
    </source>
</evidence>
<reference evidence="18" key="1">
    <citation type="journal article" date="2011" name="Genome Res.">
        <title>Phylogeny-wide analysis of social amoeba genomes highlights ancient origins for complex intercellular communication.</title>
        <authorList>
            <person name="Heidel A.J."/>
            <person name="Lawal H.M."/>
            <person name="Felder M."/>
            <person name="Schilde C."/>
            <person name="Helps N.R."/>
            <person name="Tunggal B."/>
            <person name="Rivero F."/>
            <person name="John U."/>
            <person name="Schleicher M."/>
            <person name="Eichinger L."/>
            <person name="Platzer M."/>
            <person name="Noegel A.A."/>
            <person name="Schaap P."/>
            <person name="Gloeckner G."/>
        </authorList>
    </citation>
    <scope>NUCLEOTIDE SEQUENCE [LARGE SCALE GENOMIC DNA]</scope>
    <source>
        <strain evidence="18">SH3</strain>
    </source>
</reference>
<comment type="subcellular location">
    <subcellularLocation>
        <location evidence="2">Cytoplasm</location>
    </subcellularLocation>
    <subcellularLocation>
        <location evidence="1">Nucleus</location>
    </subcellularLocation>
</comment>
<dbReference type="SUPFAM" id="SSF82708">
    <property type="entry name" value="R3H domain"/>
    <property type="match status" value="1"/>
</dbReference>
<feature type="region of interest" description="Disordered" evidence="15">
    <location>
        <begin position="824"/>
        <end position="928"/>
    </location>
</feature>
<keyword evidence="6" id="KW-0547">Nucleotide-binding</keyword>
<dbReference type="Gene3D" id="3.30.1370.50">
    <property type="entry name" value="R3H-like domain"/>
    <property type="match status" value="1"/>
</dbReference>
<dbReference type="SMART" id="SM00382">
    <property type="entry name" value="AAA"/>
    <property type="match status" value="1"/>
</dbReference>
<evidence type="ECO:0000256" key="2">
    <source>
        <dbReference type="ARBA" id="ARBA00004496"/>
    </source>
</evidence>
<dbReference type="InterPro" id="IPR041679">
    <property type="entry name" value="DNA2/NAM7-like_C"/>
</dbReference>
<evidence type="ECO:0000313" key="17">
    <source>
        <dbReference type="EMBL" id="EGG23977.1"/>
    </source>
</evidence>
<feature type="domain" description="R3H" evidence="16">
    <location>
        <begin position="769"/>
        <end position="832"/>
    </location>
</feature>
<keyword evidence="11" id="KW-0067">ATP-binding</keyword>
<dbReference type="GO" id="GO:0003723">
    <property type="term" value="F:RNA binding"/>
    <property type="evidence" value="ECO:0007669"/>
    <property type="project" value="UniProtKB-KW"/>
</dbReference>
<dbReference type="InterPro" id="IPR014001">
    <property type="entry name" value="Helicase_ATP-bd"/>
</dbReference>
<dbReference type="GO" id="GO:0043139">
    <property type="term" value="F:5'-3' DNA helicase activity"/>
    <property type="evidence" value="ECO:0007669"/>
    <property type="project" value="TreeGrafter"/>
</dbReference>
<dbReference type="GO" id="GO:0005524">
    <property type="term" value="F:ATP binding"/>
    <property type="evidence" value="ECO:0007669"/>
    <property type="project" value="UniProtKB-KW"/>
</dbReference>
<dbReference type="KEGG" id="dfa:DFA_06115"/>
<gene>
    <name evidence="17" type="ORF">DFA_06115</name>
</gene>
<dbReference type="InterPro" id="IPR036867">
    <property type="entry name" value="R3H_dom_sf"/>
</dbReference>
<dbReference type="Pfam" id="PF01424">
    <property type="entry name" value="R3H"/>
    <property type="match status" value="1"/>
</dbReference>
<dbReference type="GeneID" id="14876173"/>
<accession>F4PK53</accession>
<dbReference type="PROSITE" id="PS51061">
    <property type="entry name" value="R3H"/>
    <property type="match status" value="1"/>
</dbReference>
<dbReference type="CDD" id="cd18044">
    <property type="entry name" value="DEXXQc_SMUBP2"/>
    <property type="match status" value="1"/>
</dbReference>
<feature type="region of interest" description="Disordered" evidence="15">
    <location>
        <begin position="1007"/>
        <end position="1035"/>
    </location>
</feature>
<dbReference type="InterPro" id="IPR048761">
    <property type="entry name" value="SMUBP-2_HCS1_1B"/>
</dbReference>
<proteinExistence type="inferred from homology"/>
<dbReference type="Pfam" id="PF13087">
    <property type="entry name" value="AAA_12"/>
    <property type="match status" value="1"/>
</dbReference>
<dbReference type="InterPro" id="IPR035896">
    <property type="entry name" value="AN1-like_Znf"/>
</dbReference>
<dbReference type="AlphaFoldDB" id="F4PK53"/>
<dbReference type="GO" id="GO:0005694">
    <property type="term" value="C:chromosome"/>
    <property type="evidence" value="ECO:0007669"/>
    <property type="project" value="UniProtKB-ARBA"/>
</dbReference>
<keyword evidence="5" id="KW-0479">Metal-binding</keyword>
<dbReference type="Pfam" id="PF01428">
    <property type="entry name" value="zf-AN1"/>
    <property type="match status" value="1"/>
</dbReference>
<evidence type="ECO:0000256" key="14">
    <source>
        <dbReference type="ARBA" id="ARBA00048432"/>
    </source>
</evidence>
<dbReference type="InterPro" id="IPR000058">
    <property type="entry name" value="Znf_AN1"/>
</dbReference>
<dbReference type="GO" id="GO:0008270">
    <property type="term" value="F:zinc ion binding"/>
    <property type="evidence" value="ECO:0007669"/>
    <property type="project" value="UniProtKB-KW"/>
</dbReference>
<keyword evidence="7" id="KW-0863">Zinc-finger</keyword>
<feature type="compositionally biased region" description="Basic and acidic residues" evidence="15">
    <location>
        <begin position="750"/>
        <end position="768"/>
    </location>
</feature>
<comment type="similarity">
    <text evidence="3">Belongs to the DNA2/NAM7 helicase family.</text>
</comment>
<dbReference type="SUPFAM" id="SSF118310">
    <property type="entry name" value="AN1-like Zinc finger"/>
    <property type="match status" value="1"/>
</dbReference>
<feature type="compositionally biased region" description="Low complexity" evidence="15">
    <location>
        <begin position="889"/>
        <end position="903"/>
    </location>
</feature>
<comment type="catalytic activity">
    <reaction evidence="14">
        <text>ATP + H2O = ADP + phosphate + H(+)</text>
        <dbReference type="Rhea" id="RHEA:13065"/>
        <dbReference type="ChEBI" id="CHEBI:15377"/>
        <dbReference type="ChEBI" id="CHEBI:15378"/>
        <dbReference type="ChEBI" id="CHEBI:30616"/>
        <dbReference type="ChEBI" id="CHEBI:43474"/>
        <dbReference type="ChEBI" id="CHEBI:456216"/>
        <dbReference type="EC" id="3.6.4.12"/>
    </reaction>
    <physiologicalReaction direction="left-to-right" evidence="14">
        <dbReference type="Rhea" id="RHEA:13066"/>
    </physiologicalReaction>
</comment>
<dbReference type="InterPro" id="IPR027417">
    <property type="entry name" value="P-loop_NTPase"/>
</dbReference>
<feature type="region of interest" description="Disordered" evidence="15">
    <location>
        <begin position="743"/>
        <end position="768"/>
    </location>
</feature>
<dbReference type="InterPro" id="IPR041677">
    <property type="entry name" value="DNA2/NAM7_AAA_11"/>
</dbReference>
<keyword evidence="9" id="KW-0347">Helicase</keyword>
<protein>
    <submittedName>
        <fullName evidence="17">AN1-type zinc finger-containing protein</fullName>
    </submittedName>
</protein>
<dbReference type="InterPro" id="IPR050534">
    <property type="entry name" value="Coronavir_polyprotein_1ab"/>
</dbReference>
<evidence type="ECO:0000256" key="5">
    <source>
        <dbReference type="ARBA" id="ARBA00022723"/>
    </source>
</evidence>
<dbReference type="RefSeq" id="XP_004361828.1">
    <property type="nucleotide sequence ID" value="XM_004361771.1"/>
</dbReference>
<keyword evidence="10" id="KW-0862">Zinc</keyword>
<feature type="compositionally biased region" description="Basic residues" evidence="15">
    <location>
        <begin position="1024"/>
        <end position="1035"/>
    </location>
</feature>
<dbReference type="InterPro" id="IPR047187">
    <property type="entry name" value="SF1_C_Upf1"/>
</dbReference>
<dbReference type="FunFam" id="3.30.1370.50:FF:000002">
    <property type="entry name" value="Immunoglobulin mu DNA-binding protein 2"/>
    <property type="match status" value="1"/>
</dbReference>
<evidence type="ECO:0000256" key="4">
    <source>
        <dbReference type="ARBA" id="ARBA00022490"/>
    </source>
</evidence>
<evidence type="ECO:0000256" key="15">
    <source>
        <dbReference type="SAM" id="MobiDB-lite"/>
    </source>
</evidence>
<dbReference type="GO" id="GO:0005737">
    <property type="term" value="C:cytoplasm"/>
    <property type="evidence" value="ECO:0007669"/>
    <property type="project" value="UniProtKB-SubCell"/>
</dbReference>
<dbReference type="Gene3D" id="4.10.1110.10">
    <property type="entry name" value="AN1-like Zinc finger"/>
    <property type="match status" value="1"/>
</dbReference>
<evidence type="ECO:0000313" key="18">
    <source>
        <dbReference type="Proteomes" id="UP000007797"/>
    </source>
</evidence>
<dbReference type="Pfam" id="PF13086">
    <property type="entry name" value="AAA_11"/>
    <property type="match status" value="1"/>
</dbReference>
<dbReference type="SMART" id="SM00487">
    <property type="entry name" value="DEXDc"/>
    <property type="match status" value="1"/>
</dbReference>
<feature type="region of interest" description="Disordered" evidence="15">
    <location>
        <begin position="210"/>
        <end position="230"/>
    </location>
</feature>